<organism evidence="2 3">
    <name type="scientific">Granulicella rosea</name>
    <dbReference type="NCBI Taxonomy" id="474952"/>
    <lineage>
        <taxon>Bacteria</taxon>
        <taxon>Pseudomonadati</taxon>
        <taxon>Acidobacteriota</taxon>
        <taxon>Terriglobia</taxon>
        <taxon>Terriglobales</taxon>
        <taxon>Acidobacteriaceae</taxon>
        <taxon>Granulicella</taxon>
    </lineage>
</organism>
<dbReference type="Gene3D" id="3.40.50.1820">
    <property type="entry name" value="alpha/beta hydrolase"/>
    <property type="match status" value="1"/>
</dbReference>
<evidence type="ECO:0000256" key="1">
    <source>
        <dbReference type="SAM" id="Phobius"/>
    </source>
</evidence>
<dbReference type="SUPFAM" id="SSF53474">
    <property type="entry name" value="alpha/beta-Hydrolases"/>
    <property type="match status" value="1"/>
</dbReference>
<evidence type="ECO:0000313" key="3">
    <source>
        <dbReference type="Proteomes" id="UP000198356"/>
    </source>
</evidence>
<dbReference type="GO" id="GO:0016787">
    <property type="term" value="F:hydrolase activity"/>
    <property type="evidence" value="ECO:0007669"/>
    <property type="project" value="UniProtKB-KW"/>
</dbReference>
<protein>
    <submittedName>
        <fullName evidence="2">Dienelactone hydrolase</fullName>
    </submittedName>
</protein>
<keyword evidence="3" id="KW-1185">Reference proteome</keyword>
<reference evidence="2 3" key="1">
    <citation type="submission" date="2017-06" db="EMBL/GenBank/DDBJ databases">
        <authorList>
            <person name="Kim H.J."/>
            <person name="Triplett B.A."/>
        </authorList>
    </citation>
    <scope>NUCLEOTIDE SEQUENCE [LARGE SCALE GENOMIC DNA]</scope>
    <source>
        <strain evidence="2 3">DSM 18704</strain>
    </source>
</reference>
<proteinExistence type="predicted"/>
<dbReference type="EMBL" id="FZOU01000001">
    <property type="protein sequence ID" value="SNS22182.1"/>
    <property type="molecule type" value="Genomic_DNA"/>
</dbReference>
<feature type="transmembrane region" description="Helical" evidence="1">
    <location>
        <begin position="34"/>
        <end position="52"/>
    </location>
</feature>
<dbReference type="Proteomes" id="UP000198356">
    <property type="component" value="Unassembled WGS sequence"/>
</dbReference>
<dbReference type="AlphaFoldDB" id="A0A239CQQ4"/>
<accession>A0A239CQQ4</accession>
<sequence length="407" mass="43748">MPPHDSPRNPDRSGIRRLAARLTRPSELTLQRRILRAGVFLVVLIFLGIALWPTVKSHLQSYAVLQLVAGKPLSPQLAALVTEPIVTTEADFQTPSGTVRARSYLPVNHPNAPGMVVLHGVHHLGIEEPRMRSLATAIASCGVRVLTPELPGIKDYHVDSASIRTIGESTQWLAKQTGAPVGVLALSFSGGLALVAAADPAYRPSFRFVFAIGSQDSLPRVAQYFRTGEDARPDGSIEKLAAHEYGPLVLEYEYIEDYVPAPDVPALKAVLRAHLYEDGPAEKLAIAALTPAQVEETKALLNASLPATHTLLAASAAKHNAEMVALSPSSKLRTLTTPVYLLHGQGDNIIPAAETLWMASELPPHTLKAALVSPILSHVNFDGGKPTLGDQWRLLHFFALVMQAAGD</sequence>
<gene>
    <name evidence="2" type="ORF">SAMN05421770_10147</name>
</gene>
<keyword evidence="1" id="KW-1133">Transmembrane helix</keyword>
<keyword evidence="2" id="KW-0378">Hydrolase</keyword>
<name>A0A239CQQ4_9BACT</name>
<dbReference type="InterPro" id="IPR029058">
    <property type="entry name" value="AB_hydrolase_fold"/>
</dbReference>
<evidence type="ECO:0000313" key="2">
    <source>
        <dbReference type="EMBL" id="SNS22182.1"/>
    </source>
</evidence>
<keyword evidence="1" id="KW-0812">Transmembrane</keyword>
<keyword evidence="1" id="KW-0472">Membrane</keyword>
<dbReference type="RefSeq" id="WP_245817726.1">
    <property type="nucleotide sequence ID" value="NZ_FZOU01000001.1"/>
</dbReference>